<organism evidence="2 3">
    <name type="scientific">Flavobacterium fructosi</name>
    <dbReference type="NCBI Taxonomy" id="3230416"/>
    <lineage>
        <taxon>Bacteria</taxon>
        <taxon>Pseudomonadati</taxon>
        <taxon>Bacteroidota</taxon>
        <taxon>Flavobacteriia</taxon>
        <taxon>Flavobacteriales</taxon>
        <taxon>Flavobacteriaceae</taxon>
        <taxon>Flavobacterium</taxon>
    </lineage>
</organism>
<protein>
    <recommendedName>
        <fullName evidence="4">Annexin</fullName>
    </recommendedName>
</protein>
<sequence>MVSTKKKIIVGVSILVFVTGVYFLTKKGKDGTSVLGGKKPKYIDEGDINLVPVFSAKQKVSILYDAMNKYNGTDETLIFEALTDVTQSQFGLINKAFGHKNYNRILGYNTVGGTNLPLKTWLREELGDADYNLLRKKFPIYL</sequence>
<dbReference type="EMBL" id="JBHZQA010000002">
    <property type="protein sequence ID" value="MFE3847147.1"/>
    <property type="molecule type" value="Genomic_DNA"/>
</dbReference>
<keyword evidence="1" id="KW-0812">Transmembrane</keyword>
<keyword evidence="1" id="KW-1133">Transmembrane helix</keyword>
<dbReference type="SUPFAM" id="SSF47874">
    <property type="entry name" value="Annexin"/>
    <property type="match status" value="1"/>
</dbReference>
<name>A0ABW6HKQ6_9FLAO</name>
<reference evidence="2 3" key="1">
    <citation type="submission" date="2024-06" db="EMBL/GenBank/DDBJ databases">
        <title>Flavobacterium spp. isolated from glacier.</title>
        <authorList>
            <person name="Han D."/>
        </authorList>
    </citation>
    <scope>NUCLEOTIDE SEQUENCE [LARGE SCALE GENOMIC DNA]</scope>
    <source>
        <strain evidence="2 3">LB3P45</strain>
    </source>
</reference>
<dbReference type="InterPro" id="IPR037104">
    <property type="entry name" value="Annexin_sf"/>
</dbReference>
<evidence type="ECO:0008006" key="4">
    <source>
        <dbReference type="Google" id="ProtNLM"/>
    </source>
</evidence>
<dbReference type="Proteomes" id="UP001600039">
    <property type="component" value="Unassembled WGS sequence"/>
</dbReference>
<comment type="caution">
    <text evidence="2">The sequence shown here is derived from an EMBL/GenBank/DDBJ whole genome shotgun (WGS) entry which is preliminary data.</text>
</comment>
<dbReference type="RefSeq" id="WP_379856980.1">
    <property type="nucleotide sequence ID" value="NZ_JBHZQA010000002.1"/>
</dbReference>
<dbReference type="Gene3D" id="1.10.220.10">
    <property type="entry name" value="Annexin"/>
    <property type="match status" value="1"/>
</dbReference>
<keyword evidence="1" id="KW-0472">Membrane</keyword>
<gene>
    <name evidence="2" type="ORF">ACFX5D_04090</name>
</gene>
<keyword evidence="3" id="KW-1185">Reference proteome</keyword>
<evidence type="ECO:0000313" key="3">
    <source>
        <dbReference type="Proteomes" id="UP001600039"/>
    </source>
</evidence>
<feature type="transmembrane region" description="Helical" evidence="1">
    <location>
        <begin position="7"/>
        <end position="25"/>
    </location>
</feature>
<evidence type="ECO:0000313" key="2">
    <source>
        <dbReference type="EMBL" id="MFE3847147.1"/>
    </source>
</evidence>
<proteinExistence type="predicted"/>
<evidence type="ECO:0000256" key="1">
    <source>
        <dbReference type="SAM" id="Phobius"/>
    </source>
</evidence>
<accession>A0ABW6HKQ6</accession>